<protein>
    <submittedName>
        <fullName evidence="1">Uncharacterized protein</fullName>
    </submittedName>
</protein>
<comment type="caution">
    <text evidence="1">The sequence shown here is derived from an EMBL/GenBank/DDBJ whole genome shotgun (WGS) entry which is preliminary data.</text>
</comment>
<accession>A0AAV4TP82</accession>
<dbReference type="AlphaFoldDB" id="A0AAV4TP82"/>
<gene>
    <name evidence="1" type="ORF">CEXT_205891</name>
</gene>
<keyword evidence="2" id="KW-1185">Reference proteome</keyword>
<sequence>MDAKSRLIETDASRLRRVNYAEDMYLLDEEKFSSCINPGMGGLEDSVRHLQVYRLLVMKIEKIPYLHNLNTVYNSSLHYYTSFGRSLFLF</sequence>
<organism evidence="1 2">
    <name type="scientific">Caerostris extrusa</name>
    <name type="common">Bark spider</name>
    <name type="synonym">Caerostris bankana</name>
    <dbReference type="NCBI Taxonomy" id="172846"/>
    <lineage>
        <taxon>Eukaryota</taxon>
        <taxon>Metazoa</taxon>
        <taxon>Ecdysozoa</taxon>
        <taxon>Arthropoda</taxon>
        <taxon>Chelicerata</taxon>
        <taxon>Arachnida</taxon>
        <taxon>Araneae</taxon>
        <taxon>Araneomorphae</taxon>
        <taxon>Entelegynae</taxon>
        <taxon>Araneoidea</taxon>
        <taxon>Araneidae</taxon>
        <taxon>Caerostris</taxon>
    </lineage>
</organism>
<reference evidence="1 2" key="1">
    <citation type="submission" date="2021-06" db="EMBL/GenBank/DDBJ databases">
        <title>Caerostris extrusa draft genome.</title>
        <authorList>
            <person name="Kono N."/>
            <person name="Arakawa K."/>
        </authorList>
    </citation>
    <scope>NUCLEOTIDE SEQUENCE [LARGE SCALE GENOMIC DNA]</scope>
</reference>
<evidence type="ECO:0000313" key="1">
    <source>
        <dbReference type="EMBL" id="GIY47950.1"/>
    </source>
</evidence>
<dbReference type="EMBL" id="BPLR01011653">
    <property type="protein sequence ID" value="GIY47950.1"/>
    <property type="molecule type" value="Genomic_DNA"/>
</dbReference>
<dbReference type="Proteomes" id="UP001054945">
    <property type="component" value="Unassembled WGS sequence"/>
</dbReference>
<evidence type="ECO:0000313" key="2">
    <source>
        <dbReference type="Proteomes" id="UP001054945"/>
    </source>
</evidence>
<name>A0AAV4TP82_CAEEX</name>
<proteinExistence type="predicted"/>